<dbReference type="SMART" id="SM01012">
    <property type="entry name" value="ANTAR"/>
    <property type="match status" value="1"/>
</dbReference>
<dbReference type="InterPro" id="IPR005561">
    <property type="entry name" value="ANTAR"/>
</dbReference>
<dbReference type="SUPFAM" id="SSF55781">
    <property type="entry name" value="GAF domain-like"/>
    <property type="match status" value="1"/>
</dbReference>
<dbReference type="Proteomes" id="UP001597479">
    <property type="component" value="Unassembled WGS sequence"/>
</dbReference>
<evidence type="ECO:0000313" key="4">
    <source>
        <dbReference type="Proteomes" id="UP001597479"/>
    </source>
</evidence>
<accession>A0ABW5VUM0</accession>
<proteinExistence type="predicted"/>
<dbReference type="EMBL" id="JBHUOG010000002">
    <property type="protein sequence ID" value="MFD2795343.1"/>
    <property type="molecule type" value="Genomic_DNA"/>
</dbReference>
<feature type="domain" description="ANTAR" evidence="2">
    <location>
        <begin position="152"/>
        <end position="222"/>
    </location>
</feature>
<gene>
    <name evidence="3" type="ORF">ACFS27_17420</name>
</gene>
<protein>
    <submittedName>
        <fullName evidence="3">GAF and ANTAR domain-containing protein</fullName>
    </submittedName>
</protein>
<evidence type="ECO:0000259" key="2">
    <source>
        <dbReference type="SMART" id="SM01012"/>
    </source>
</evidence>
<name>A0ABW5VUM0_9MICO</name>
<comment type="caution">
    <text evidence="3">The sequence shown here is derived from an EMBL/GenBank/DDBJ whole genome shotgun (WGS) entry which is preliminary data.</text>
</comment>
<keyword evidence="4" id="KW-1185">Reference proteome</keyword>
<evidence type="ECO:0000256" key="1">
    <source>
        <dbReference type="SAM" id="MobiDB-lite"/>
    </source>
</evidence>
<organism evidence="3 4">
    <name type="scientific">Promicromonospora vindobonensis</name>
    <dbReference type="NCBI Taxonomy" id="195748"/>
    <lineage>
        <taxon>Bacteria</taxon>
        <taxon>Bacillati</taxon>
        <taxon>Actinomycetota</taxon>
        <taxon>Actinomycetes</taxon>
        <taxon>Micrococcales</taxon>
        <taxon>Promicromonosporaceae</taxon>
        <taxon>Promicromonospora</taxon>
    </lineage>
</organism>
<dbReference type="InterPro" id="IPR003018">
    <property type="entry name" value="GAF"/>
</dbReference>
<reference evidence="4" key="1">
    <citation type="journal article" date="2019" name="Int. J. Syst. Evol. Microbiol.">
        <title>The Global Catalogue of Microorganisms (GCM) 10K type strain sequencing project: providing services to taxonomists for standard genome sequencing and annotation.</title>
        <authorList>
            <consortium name="The Broad Institute Genomics Platform"/>
            <consortium name="The Broad Institute Genome Sequencing Center for Infectious Disease"/>
            <person name="Wu L."/>
            <person name="Ma J."/>
        </authorList>
    </citation>
    <scope>NUCLEOTIDE SEQUENCE [LARGE SCALE GENOMIC DNA]</scope>
    <source>
        <strain evidence="4">CCM 7044</strain>
    </source>
</reference>
<dbReference type="RefSeq" id="WP_377185333.1">
    <property type="nucleotide sequence ID" value="NZ_JBHUOG010000002.1"/>
</dbReference>
<dbReference type="Gene3D" id="3.30.450.40">
    <property type="match status" value="1"/>
</dbReference>
<dbReference type="Pfam" id="PF13185">
    <property type="entry name" value="GAF_2"/>
    <property type="match status" value="1"/>
</dbReference>
<feature type="region of interest" description="Disordered" evidence="1">
    <location>
        <begin position="231"/>
        <end position="251"/>
    </location>
</feature>
<dbReference type="InterPro" id="IPR029016">
    <property type="entry name" value="GAF-like_dom_sf"/>
</dbReference>
<sequence length="251" mass="25817">MDSAEILALLARGRSTGQEARPLAARLCDACAEILGAEAGMLTLTSAAERLTVRTAEFAGSAVAQVEDLQVVLGEGPAELAFAEGRTVVVHLDGHDADAAAFPMFATMAAAIDGPLSVYAVPMRPSGRVVGILTLYLSGGQLARPIEEAEFLADAAGAALLGDPDTADIGSQPAWPQQALVHQATGVVVAQLGIAPTDALAVLRAHAFARASTLESVVDDVLASRLVFSSDGAENDNDGIVSEQHPRTEEP</sequence>
<evidence type="ECO:0000313" key="3">
    <source>
        <dbReference type="EMBL" id="MFD2795343.1"/>
    </source>
</evidence>